<evidence type="ECO:0000313" key="2">
    <source>
        <dbReference type="EMBL" id="KAK1846061.1"/>
    </source>
</evidence>
<feature type="compositionally biased region" description="Polar residues" evidence="1">
    <location>
        <begin position="79"/>
        <end position="88"/>
    </location>
</feature>
<dbReference type="AlphaFoldDB" id="A0AAD9EII0"/>
<feature type="region of interest" description="Disordered" evidence="1">
    <location>
        <begin position="70"/>
        <end position="98"/>
    </location>
</feature>
<dbReference type="Proteomes" id="UP001243330">
    <property type="component" value="Unassembled WGS sequence"/>
</dbReference>
<protein>
    <submittedName>
        <fullName evidence="2">Uncharacterized protein</fullName>
    </submittedName>
</protein>
<proteinExistence type="predicted"/>
<reference evidence="2" key="1">
    <citation type="submission" date="2023-01" db="EMBL/GenBank/DDBJ databases">
        <title>Colletotrichum chrysophilum M932 genome sequence.</title>
        <authorList>
            <person name="Baroncelli R."/>
        </authorList>
    </citation>
    <scope>NUCLEOTIDE SEQUENCE</scope>
    <source>
        <strain evidence="2">M932</strain>
    </source>
</reference>
<evidence type="ECO:0000313" key="3">
    <source>
        <dbReference type="Proteomes" id="UP001243330"/>
    </source>
</evidence>
<organism evidence="2 3">
    <name type="scientific">Colletotrichum chrysophilum</name>
    <dbReference type="NCBI Taxonomy" id="1836956"/>
    <lineage>
        <taxon>Eukaryota</taxon>
        <taxon>Fungi</taxon>
        <taxon>Dikarya</taxon>
        <taxon>Ascomycota</taxon>
        <taxon>Pezizomycotina</taxon>
        <taxon>Sordariomycetes</taxon>
        <taxon>Hypocreomycetidae</taxon>
        <taxon>Glomerellales</taxon>
        <taxon>Glomerellaceae</taxon>
        <taxon>Colletotrichum</taxon>
        <taxon>Colletotrichum gloeosporioides species complex</taxon>
    </lineage>
</organism>
<evidence type="ECO:0000256" key="1">
    <source>
        <dbReference type="SAM" id="MobiDB-lite"/>
    </source>
</evidence>
<comment type="caution">
    <text evidence="2">The sequence shown here is derived from an EMBL/GenBank/DDBJ whole genome shotgun (WGS) entry which is preliminary data.</text>
</comment>
<keyword evidence="3" id="KW-1185">Reference proteome</keyword>
<name>A0AAD9EII0_9PEZI</name>
<gene>
    <name evidence="2" type="ORF">CCHR01_11307</name>
</gene>
<accession>A0AAD9EII0</accession>
<sequence length="98" mass="10463">MKGGTEIFPTSRQPAVLAKLVGERVLGVAMTDRRSLSPIAQRAGDNRANTIHSAPDVAKFEAVQPCLSLPAASSPASRPQITTRNTTGRRMHILDKTA</sequence>
<dbReference type="EMBL" id="JAQOWY010000250">
    <property type="protein sequence ID" value="KAK1846061.1"/>
    <property type="molecule type" value="Genomic_DNA"/>
</dbReference>